<keyword evidence="4" id="KW-0067">ATP-binding</keyword>
<dbReference type="SUPFAM" id="SSF56112">
    <property type="entry name" value="Protein kinase-like (PK-like)"/>
    <property type="match status" value="1"/>
</dbReference>
<dbReference type="SMART" id="SM00219">
    <property type="entry name" value="TyrKc"/>
    <property type="match status" value="1"/>
</dbReference>
<sequence>MFSRLVASVLLVLHNFDPTHGEIRSQCYYNNSAKNIVDCSSWRSLSLVMLENDDSAANSLEQYKKFTRTVIGGCGQENGFRLYAPALFDDLTCRMYHIGDTDQISLIDDLVLPEVYNPFPSDPGTYFVRLLGNASDCSTKMDSMRGEALYFFFDSDCSYLTAYSLPITSLISNIMKNGFYVKILWYNNGETKDACMSETFPLCINGSMCEVKRYRNDDELAREYSNSLLPCKRAVTIKQNDKLFIILGCVFGSIALISIIVLALYCFRLNRQRRIAEEIAALKMKTDYSAFSNHYTNLKKLAKINKYDDWEVPRYELVIMETEILGRGAFGMVNKGILKGRIPLLNFYPTMRLETKTDGACEVAVKRLPPYSDDSNRLDAFHEITFMKTLGFHPHVLCMLGCVSDPVDPIIIVEYCSNGDLLHYLRSHRSDFKDEITEANITSTRLDMKCLLSFAWQICDGLDYMSSKNFIHRDIAARNVLLTGSLVAKIGDFGLCRHTEDAQYTSKGGRLPFKWMAPEAITLYEFTIKTDVWAYAVLLHEIYTLGDTPYHNVQPADMSKYLLDGNRLEQPERCPDEIYSIMKDCWDSNPNKRPIFSEIRSCLAVMLHVNDDYYGYLTMEQRTSSMNSGATHCTIDYENIPVLVKFLDRDLNQTSEDSVERPLENEIAEETESASDDSVSNSSDSSRTKHLESLSGPRKRREQCKKQLLSGWMAGEGLSFVLVLWLVFCANAVFIDLNCTYVIRNMPKYAWNAVNCENRYSDAACESIYPADIEVDSTVARPSQCYSIGGEINDELKRIAILTCPKTCGYCCMTSEYYCRNAAYPRVKCEMVSRRQCEDPVWMPILAEDCPNICGFCTAGGCVDKAVECENDPSICRNQKMQAFVQENLCLVRVALVFAET</sequence>
<evidence type="ECO:0000259" key="9">
    <source>
        <dbReference type="PROSITE" id="PS50011"/>
    </source>
</evidence>
<evidence type="ECO:0000313" key="10">
    <source>
        <dbReference type="EMBL" id="CAD6187177.1"/>
    </source>
</evidence>
<dbReference type="PROSITE" id="PS00109">
    <property type="entry name" value="PROTEIN_KINASE_TYR"/>
    <property type="match status" value="1"/>
</dbReference>
<name>A0A8S1GUC8_9PELO</name>
<evidence type="ECO:0000256" key="4">
    <source>
        <dbReference type="ARBA" id="ARBA00022840"/>
    </source>
</evidence>
<dbReference type="Pfam" id="PF07714">
    <property type="entry name" value="PK_Tyr_Ser-Thr"/>
    <property type="match status" value="1"/>
</dbReference>
<feature type="chain" id="PRO_5035830588" description="Protein kinase domain-containing protein" evidence="8">
    <location>
        <begin position="22"/>
        <end position="901"/>
    </location>
</feature>
<keyword evidence="7" id="KW-0472">Membrane</keyword>
<gene>
    <name evidence="10" type="ORF">CAUJ_LOCUS3096</name>
</gene>
<dbReference type="InterPro" id="IPR050122">
    <property type="entry name" value="RTK"/>
</dbReference>
<dbReference type="PRINTS" id="PR00109">
    <property type="entry name" value="TYRKINASE"/>
</dbReference>
<feature type="region of interest" description="Disordered" evidence="6">
    <location>
        <begin position="655"/>
        <end position="699"/>
    </location>
</feature>
<dbReference type="GO" id="GO:0005886">
    <property type="term" value="C:plasma membrane"/>
    <property type="evidence" value="ECO:0007669"/>
    <property type="project" value="TreeGrafter"/>
</dbReference>
<proteinExistence type="predicted"/>
<organism evidence="10 11">
    <name type="scientific">Caenorhabditis auriculariae</name>
    <dbReference type="NCBI Taxonomy" id="2777116"/>
    <lineage>
        <taxon>Eukaryota</taxon>
        <taxon>Metazoa</taxon>
        <taxon>Ecdysozoa</taxon>
        <taxon>Nematoda</taxon>
        <taxon>Chromadorea</taxon>
        <taxon>Rhabditida</taxon>
        <taxon>Rhabditina</taxon>
        <taxon>Rhabditomorpha</taxon>
        <taxon>Rhabditoidea</taxon>
        <taxon>Rhabditidae</taxon>
        <taxon>Peloderinae</taxon>
        <taxon>Caenorhabditis</taxon>
    </lineage>
</organism>
<evidence type="ECO:0000256" key="1">
    <source>
        <dbReference type="ARBA" id="ARBA00022679"/>
    </source>
</evidence>
<feature type="transmembrane region" description="Helical" evidence="7">
    <location>
        <begin position="708"/>
        <end position="728"/>
    </location>
</feature>
<keyword evidence="7" id="KW-1133">Transmembrane helix</keyword>
<dbReference type="InterPro" id="IPR008266">
    <property type="entry name" value="Tyr_kinase_AS"/>
</dbReference>
<keyword evidence="5" id="KW-0829">Tyrosine-protein kinase</keyword>
<dbReference type="PROSITE" id="PS50011">
    <property type="entry name" value="PROTEIN_KINASE_DOM"/>
    <property type="match status" value="1"/>
</dbReference>
<dbReference type="SMART" id="SM00254">
    <property type="entry name" value="ShKT"/>
    <property type="match status" value="3"/>
</dbReference>
<feature type="signal peptide" evidence="8">
    <location>
        <begin position="1"/>
        <end position="21"/>
    </location>
</feature>
<dbReference type="FunFam" id="1.10.510.10:FF:000554">
    <property type="entry name" value="Predicted protein"/>
    <property type="match status" value="1"/>
</dbReference>
<keyword evidence="11" id="KW-1185">Reference proteome</keyword>
<dbReference type="Gene3D" id="1.10.10.1940">
    <property type="match status" value="1"/>
</dbReference>
<dbReference type="EMBL" id="CAJGYM010000006">
    <property type="protein sequence ID" value="CAD6187177.1"/>
    <property type="molecule type" value="Genomic_DNA"/>
</dbReference>
<dbReference type="AlphaFoldDB" id="A0A8S1GUC8"/>
<comment type="caution">
    <text evidence="10">The sequence shown here is derived from an EMBL/GenBank/DDBJ whole genome shotgun (WGS) entry which is preliminary data.</text>
</comment>
<feature type="transmembrane region" description="Helical" evidence="7">
    <location>
        <begin position="243"/>
        <end position="267"/>
    </location>
</feature>
<dbReference type="InterPro" id="IPR001245">
    <property type="entry name" value="Ser-Thr/Tyr_kinase_cat_dom"/>
</dbReference>
<dbReference type="PANTHER" id="PTHR24416">
    <property type="entry name" value="TYROSINE-PROTEIN KINASE RECEPTOR"/>
    <property type="match status" value="1"/>
</dbReference>
<keyword evidence="8" id="KW-0732">Signal</keyword>
<evidence type="ECO:0000313" key="11">
    <source>
        <dbReference type="Proteomes" id="UP000835052"/>
    </source>
</evidence>
<evidence type="ECO:0000256" key="7">
    <source>
        <dbReference type="SAM" id="Phobius"/>
    </source>
</evidence>
<dbReference type="InterPro" id="IPR020635">
    <property type="entry name" value="Tyr_kinase_cat_dom"/>
</dbReference>
<dbReference type="PANTHER" id="PTHR24416:SF624">
    <property type="entry name" value="TYROSINE-PROTEIN KINASE F09A5.2-RELATED"/>
    <property type="match status" value="1"/>
</dbReference>
<dbReference type="GO" id="GO:0004714">
    <property type="term" value="F:transmembrane receptor protein tyrosine kinase activity"/>
    <property type="evidence" value="ECO:0007669"/>
    <property type="project" value="TreeGrafter"/>
</dbReference>
<dbReference type="InterPro" id="IPR000719">
    <property type="entry name" value="Prot_kinase_dom"/>
</dbReference>
<dbReference type="GO" id="GO:0005524">
    <property type="term" value="F:ATP binding"/>
    <property type="evidence" value="ECO:0007669"/>
    <property type="project" value="UniProtKB-KW"/>
</dbReference>
<evidence type="ECO:0000256" key="8">
    <source>
        <dbReference type="SAM" id="SignalP"/>
    </source>
</evidence>
<dbReference type="Proteomes" id="UP000835052">
    <property type="component" value="Unassembled WGS sequence"/>
</dbReference>
<keyword evidence="7" id="KW-0812">Transmembrane</keyword>
<dbReference type="CDD" id="cd00192">
    <property type="entry name" value="PTKc"/>
    <property type="match status" value="1"/>
</dbReference>
<keyword evidence="1" id="KW-0808">Transferase</keyword>
<dbReference type="OrthoDB" id="535945at2759"/>
<evidence type="ECO:0000256" key="5">
    <source>
        <dbReference type="ARBA" id="ARBA00023137"/>
    </source>
</evidence>
<dbReference type="InterPro" id="IPR011009">
    <property type="entry name" value="Kinase-like_dom_sf"/>
</dbReference>
<dbReference type="GO" id="GO:0043235">
    <property type="term" value="C:receptor complex"/>
    <property type="evidence" value="ECO:0007669"/>
    <property type="project" value="TreeGrafter"/>
</dbReference>
<accession>A0A8S1GUC8</accession>
<evidence type="ECO:0000256" key="6">
    <source>
        <dbReference type="SAM" id="MobiDB-lite"/>
    </source>
</evidence>
<feature type="compositionally biased region" description="Acidic residues" evidence="6">
    <location>
        <begin position="666"/>
        <end position="675"/>
    </location>
</feature>
<protein>
    <recommendedName>
        <fullName evidence="9">Protein kinase domain-containing protein</fullName>
    </recommendedName>
</protein>
<evidence type="ECO:0000256" key="3">
    <source>
        <dbReference type="ARBA" id="ARBA00022777"/>
    </source>
</evidence>
<dbReference type="InterPro" id="IPR003582">
    <property type="entry name" value="ShKT_dom"/>
</dbReference>
<dbReference type="GO" id="GO:0007169">
    <property type="term" value="P:cell surface receptor protein tyrosine kinase signaling pathway"/>
    <property type="evidence" value="ECO:0007669"/>
    <property type="project" value="TreeGrafter"/>
</dbReference>
<dbReference type="Gene3D" id="1.10.510.10">
    <property type="entry name" value="Transferase(Phosphotransferase) domain 1"/>
    <property type="match status" value="1"/>
</dbReference>
<reference evidence="10" key="1">
    <citation type="submission" date="2020-10" db="EMBL/GenBank/DDBJ databases">
        <authorList>
            <person name="Kikuchi T."/>
        </authorList>
    </citation>
    <scope>NUCLEOTIDE SEQUENCE</scope>
    <source>
        <strain evidence="10">NKZ352</strain>
    </source>
</reference>
<keyword evidence="2" id="KW-0547">Nucleotide-binding</keyword>
<feature type="compositionally biased region" description="Low complexity" evidence="6">
    <location>
        <begin position="676"/>
        <end position="685"/>
    </location>
</feature>
<feature type="domain" description="Protein kinase" evidence="9">
    <location>
        <begin position="319"/>
        <end position="614"/>
    </location>
</feature>
<dbReference type="Pfam" id="PF01549">
    <property type="entry name" value="ShK"/>
    <property type="match status" value="2"/>
</dbReference>
<dbReference type="Gene3D" id="3.30.200.20">
    <property type="entry name" value="Phosphorylase Kinase, domain 1"/>
    <property type="match status" value="1"/>
</dbReference>
<keyword evidence="3" id="KW-0418">Kinase</keyword>
<evidence type="ECO:0000256" key="2">
    <source>
        <dbReference type="ARBA" id="ARBA00022741"/>
    </source>
</evidence>